<keyword evidence="2" id="KW-1185">Reference proteome</keyword>
<dbReference type="WBParaSite" id="TCNE_0000110701-mRNA-1">
    <property type="protein sequence ID" value="TCNE_0000110701-mRNA-1"/>
    <property type="gene ID" value="TCNE_0000110701"/>
</dbReference>
<dbReference type="AlphaFoldDB" id="A0A183TXY8"/>
<gene>
    <name evidence="1" type="ORF">TCNE_LOCUS1108</name>
</gene>
<evidence type="ECO:0000313" key="2">
    <source>
        <dbReference type="Proteomes" id="UP000050794"/>
    </source>
</evidence>
<proteinExistence type="predicted"/>
<evidence type="ECO:0000313" key="3">
    <source>
        <dbReference type="WBParaSite" id="TCNE_0000110701-mRNA-1"/>
    </source>
</evidence>
<dbReference type="Proteomes" id="UP000050794">
    <property type="component" value="Unassembled WGS sequence"/>
</dbReference>
<evidence type="ECO:0000313" key="1">
    <source>
        <dbReference type="EMBL" id="VDM25479.1"/>
    </source>
</evidence>
<sequence>MFYRLQMELPVFSVEQCFSCGTAPPIFTRENGGLRTETCLPFEYSASLDCDFKEDFCTQWENDGKWEYGVTPNNDLFELPEFIEGNVAVAVLDGANSATLTSRLVPCANNATITVTYYRSKHAQLRICIDERCTVAENASGQSVLLFHRFWLYVIVEGRLSIAFNSRRLFYVKIVVESSVSAVAIIRRVETRGHVCPLLTPNQLACNLLKCNFDQRFCAYTSERVRCVIDRKAGRAILRSPHFRLTTPIDLEITLYQPTFGSQTFICGDGHESLDRCHLLLGPKIEVPKVRPVRFRLDPDMQQFALVAFHDKSLQFGAATFIVSSIRVFDEREDPVC</sequence>
<accession>A0A183TXY8</accession>
<dbReference type="EMBL" id="UYWY01000717">
    <property type="protein sequence ID" value="VDM25479.1"/>
    <property type="molecule type" value="Genomic_DNA"/>
</dbReference>
<reference evidence="1 2" key="2">
    <citation type="submission" date="2018-11" db="EMBL/GenBank/DDBJ databases">
        <authorList>
            <consortium name="Pathogen Informatics"/>
        </authorList>
    </citation>
    <scope>NUCLEOTIDE SEQUENCE [LARGE SCALE GENOMIC DNA]</scope>
</reference>
<organism evidence="2 3">
    <name type="scientific">Toxocara canis</name>
    <name type="common">Canine roundworm</name>
    <dbReference type="NCBI Taxonomy" id="6265"/>
    <lineage>
        <taxon>Eukaryota</taxon>
        <taxon>Metazoa</taxon>
        <taxon>Ecdysozoa</taxon>
        <taxon>Nematoda</taxon>
        <taxon>Chromadorea</taxon>
        <taxon>Rhabditida</taxon>
        <taxon>Spirurina</taxon>
        <taxon>Ascaridomorpha</taxon>
        <taxon>Ascaridoidea</taxon>
        <taxon>Toxocaridae</taxon>
        <taxon>Toxocara</taxon>
    </lineage>
</organism>
<protein>
    <submittedName>
        <fullName evidence="3">MAM domain-containing protein</fullName>
    </submittedName>
</protein>
<name>A0A183TXY8_TOXCA</name>
<reference evidence="3" key="1">
    <citation type="submission" date="2016-06" db="UniProtKB">
        <authorList>
            <consortium name="WormBaseParasite"/>
        </authorList>
    </citation>
    <scope>IDENTIFICATION</scope>
</reference>